<feature type="compositionally biased region" description="Polar residues" evidence="1">
    <location>
        <begin position="96"/>
        <end position="108"/>
    </location>
</feature>
<accession>A0A1G9EJ08</accession>
<name>A0A1G9EJ08_9BACT</name>
<gene>
    <name evidence="2" type="ORF">SAMN05660337_1135</name>
</gene>
<feature type="region of interest" description="Disordered" evidence="1">
    <location>
        <begin position="35"/>
        <end position="108"/>
    </location>
</feature>
<evidence type="ECO:0000313" key="2">
    <source>
        <dbReference type="EMBL" id="SDK76063.1"/>
    </source>
</evidence>
<dbReference type="Proteomes" id="UP000199053">
    <property type="component" value="Unassembled WGS sequence"/>
</dbReference>
<reference evidence="3" key="1">
    <citation type="submission" date="2016-10" db="EMBL/GenBank/DDBJ databases">
        <authorList>
            <person name="Varghese N."/>
            <person name="Submissions S."/>
        </authorList>
    </citation>
    <scope>NUCLEOTIDE SEQUENCE [LARGE SCALE GENOMIC DNA]</scope>
    <source>
        <strain evidence="3">DSM 16995</strain>
    </source>
</reference>
<dbReference type="RefSeq" id="WP_092159159.1">
    <property type="nucleotide sequence ID" value="NZ_JAEINN010000008.1"/>
</dbReference>
<keyword evidence="3" id="KW-1185">Reference proteome</keyword>
<protein>
    <submittedName>
        <fullName evidence="2">Uncharacterized protein</fullName>
    </submittedName>
</protein>
<dbReference type="AlphaFoldDB" id="A0A1G9EJ08"/>
<feature type="compositionally biased region" description="Basic and acidic residues" evidence="1">
    <location>
        <begin position="40"/>
        <end position="59"/>
    </location>
</feature>
<evidence type="ECO:0000256" key="1">
    <source>
        <dbReference type="SAM" id="MobiDB-lite"/>
    </source>
</evidence>
<proteinExistence type="predicted"/>
<feature type="compositionally biased region" description="Basic and acidic residues" evidence="1">
    <location>
        <begin position="66"/>
        <end position="77"/>
    </location>
</feature>
<sequence>MPGPMDMPLIISQLANVQKISNSEISKSELQQMLMINPAEQEKNKESQKQIQKIDKDEGSSAIQDEGGKNTRQEARSQKRKNKEPDPEPEEETPKGSQWSGNIINVKI</sequence>
<dbReference type="EMBL" id="FNGA01000002">
    <property type="protein sequence ID" value="SDK76063.1"/>
    <property type="molecule type" value="Genomic_DNA"/>
</dbReference>
<dbReference type="STRING" id="246191.SAMN05660337_1135"/>
<organism evidence="2 3">
    <name type="scientific">Maridesulfovibrio ferrireducens</name>
    <dbReference type="NCBI Taxonomy" id="246191"/>
    <lineage>
        <taxon>Bacteria</taxon>
        <taxon>Pseudomonadati</taxon>
        <taxon>Thermodesulfobacteriota</taxon>
        <taxon>Desulfovibrionia</taxon>
        <taxon>Desulfovibrionales</taxon>
        <taxon>Desulfovibrionaceae</taxon>
        <taxon>Maridesulfovibrio</taxon>
    </lineage>
</organism>
<evidence type="ECO:0000313" key="3">
    <source>
        <dbReference type="Proteomes" id="UP000199053"/>
    </source>
</evidence>
<dbReference type="OrthoDB" id="5459891at2"/>